<feature type="chain" id="PRO_5034208265" evidence="2">
    <location>
        <begin position="25"/>
        <end position="159"/>
    </location>
</feature>
<keyword evidence="1" id="KW-1133">Transmembrane helix</keyword>
<keyword evidence="1" id="KW-0472">Membrane</keyword>
<feature type="transmembrane region" description="Helical" evidence="1">
    <location>
        <begin position="49"/>
        <end position="67"/>
    </location>
</feature>
<keyword evidence="2" id="KW-0732">Signal</keyword>
<dbReference type="Proteomes" id="UP000593765">
    <property type="component" value="Chromosome"/>
</dbReference>
<gene>
    <name evidence="3" type="ORF">IPV69_02660</name>
</gene>
<keyword evidence="1" id="KW-0812">Transmembrane</keyword>
<protein>
    <submittedName>
        <fullName evidence="3">Uncharacterized protein</fullName>
    </submittedName>
</protein>
<dbReference type="EMBL" id="CP063458">
    <property type="protein sequence ID" value="QOV90292.1"/>
    <property type="molecule type" value="Genomic_DNA"/>
</dbReference>
<dbReference type="KEGG" id="hbs:IPV69_02660"/>
<evidence type="ECO:0000256" key="2">
    <source>
        <dbReference type="SAM" id="SignalP"/>
    </source>
</evidence>
<feature type="signal peptide" evidence="2">
    <location>
        <begin position="1"/>
        <end position="24"/>
    </location>
</feature>
<keyword evidence="4" id="KW-1185">Reference proteome</keyword>
<organism evidence="3 4">
    <name type="scientific">Humisphaera borealis</name>
    <dbReference type="NCBI Taxonomy" id="2807512"/>
    <lineage>
        <taxon>Bacteria</taxon>
        <taxon>Pseudomonadati</taxon>
        <taxon>Planctomycetota</taxon>
        <taxon>Phycisphaerae</taxon>
        <taxon>Tepidisphaerales</taxon>
        <taxon>Tepidisphaeraceae</taxon>
        <taxon>Humisphaera</taxon>
    </lineage>
</organism>
<evidence type="ECO:0000313" key="4">
    <source>
        <dbReference type="Proteomes" id="UP000593765"/>
    </source>
</evidence>
<name>A0A7M2WYJ3_9BACT</name>
<accession>A0A7M2WYJ3</accession>
<evidence type="ECO:0000256" key="1">
    <source>
        <dbReference type="SAM" id="Phobius"/>
    </source>
</evidence>
<dbReference type="AlphaFoldDB" id="A0A7M2WYJ3"/>
<dbReference type="RefSeq" id="WP_206293371.1">
    <property type="nucleotide sequence ID" value="NZ_CP063458.1"/>
</dbReference>
<proteinExistence type="predicted"/>
<reference evidence="3 4" key="1">
    <citation type="submission" date="2020-10" db="EMBL/GenBank/DDBJ databases">
        <title>Wide distribution of Phycisphaera-like planctomycetes from WD2101 soil group in peatlands and genome analysis of the first cultivated representative.</title>
        <authorList>
            <person name="Dedysh S.N."/>
            <person name="Beletsky A.V."/>
            <person name="Ivanova A."/>
            <person name="Kulichevskaya I.S."/>
            <person name="Suzina N.E."/>
            <person name="Philippov D.A."/>
            <person name="Rakitin A.L."/>
            <person name="Mardanov A.V."/>
            <person name="Ravin N.V."/>
        </authorList>
    </citation>
    <scope>NUCLEOTIDE SEQUENCE [LARGE SCALE GENOMIC DNA]</scope>
    <source>
        <strain evidence="3 4">M1803</strain>
    </source>
</reference>
<evidence type="ECO:0000313" key="3">
    <source>
        <dbReference type="EMBL" id="QOV90292.1"/>
    </source>
</evidence>
<sequence>MHSRNLGLTLLLALAVPFAGGAGAAGPSQEDVFRSIQDSVGGNTDAPDLLPYVAGAVGLLLLVVIVSQRRKRVVTTKSLNHQGKLLREIVKSVPIRGREMKQLKIVAENTETDGPQPSPLTLLLCPSVMARTIQRQRMKVDRRALMSIARKAGLQVAKK</sequence>